<feature type="transmembrane region" description="Helical" evidence="1">
    <location>
        <begin position="180"/>
        <end position="201"/>
    </location>
</feature>
<dbReference type="Pfam" id="PF05705">
    <property type="entry name" value="DUF829"/>
    <property type="match status" value="1"/>
</dbReference>
<keyword evidence="1" id="KW-1133">Transmembrane helix</keyword>
<reference evidence="2" key="1">
    <citation type="journal article" date="2021" name="Nat. Commun.">
        <title>Genetic determinants of endophytism in the Arabidopsis root mycobiome.</title>
        <authorList>
            <person name="Mesny F."/>
            <person name="Miyauchi S."/>
            <person name="Thiergart T."/>
            <person name="Pickel B."/>
            <person name="Atanasova L."/>
            <person name="Karlsson M."/>
            <person name="Huettel B."/>
            <person name="Barry K.W."/>
            <person name="Haridas S."/>
            <person name="Chen C."/>
            <person name="Bauer D."/>
            <person name="Andreopoulos W."/>
            <person name="Pangilinan J."/>
            <person name="LaButti K."/>
            <person name="Riley R."/>
            <person name="Lipzen A."/>
            <person name="Clum A."/>
            <person name="Drula E."/>
            <person name="Henrissat B."/>
            <person name="Kohler A."/>
            <person name="Grigoriev I.V."/>
            <person name="Martin F.M."/>
            <person name="Hacquard S."/>
        </authorList>
    </citation>
    <scope>NUCLEOTIDE SEQUENCE</scope>
    <source>
        <strain evidence="2">MPI-CAGE-AT-0147</strain>
    </source>
</reference>
<dbReference type="Proteomes" id="UP000738349">
    <property type="component" value="Unassembled WGS sequence"/>
</dbReference>
<organism evidence="2 3">
    <name type="scientific">Dactylonectria macrodidyma</name>
    <dbReference type="NCBI Taxonomy" id="307937"/>
    <lineage>
        <taxon>Eukaryota</taxon>
        <taxon>Fungi</taxon>
        <taxon>Dikarya</taxon>
        <taxon>Ascomycota</taxon>
        <taxon>Pezizomycotina</taxon>
        <taxon>Sordariomycetes</taxon>
        <taxon>Hypocreomycetidae</taxon>
        <taxon>Hypocreales</taxon>
        <taxon>Nectriaceae</taxon>
        <taxon>Dactylonectria</taxon>
    </lineage>
</organism>
<sequence length="284" mass="31639">MASKSKPAKEKPLSFMESLSSEVLLYRPPSSDAEGTAAPKLIIIATWVNAQDAHIAKYVNRYKSLCPYSQILLVKSTSSIFFNPPLIDKAVQPMVPVIRACFPTDASSASSKPGILIHIFSNGGSSSISALRNAYASSMRDSENHHLPEHVTIFDSSPSNITFSATVSFFRVGFNSVQRLLAMPFIYLYSFYWAASIAIGFNRDWLAFWGKTHNEAGGEVRRTYIYSESDDLVDYNAIEAHADEAAKKGLQVKREKFDGSAHVSHSRKDEARYWEAVQKTWEGH</sequence>
<dbReference type="EMBL" id="JAGMUV010000022">
    <property type="protein sequence ID" value="KAH7124195.1"/>
    <property type="molecule type" value="Genomic_DNA"/>
</dbReference>
<proteinExistence type="predicted"/>
<protein>
    <recommendedName>
        <fullName evidence="4">Indole-diterpene biosynthesis protein PaxU</fullName>
    </recommendedName>
</protein>
<gene>
    <name evidence="2" type="ORF">EDB81DRAFT_951736</name>
</gene>
<keyword evidence="3" id="KW-1185">Reference proteome</keyword>
<keyword evidence="1" id="KW-0472">Membrane</keyword>
<accession>A0A9P9DR53</accession>
<dbReference type="PANTHER" id="PTHR12265:SF40">
    <property type="entry name" value="DUF829-DOMAIN-CONTAINING PROTEIN"/>
    <property type="match status" value="1"/>
</dbReference>
<comment type="caution">
    <text evidence="2">The sequence shown here is derived from an EMBL/GenBank/DDBJ whole genome shotgun (WGS) entry which is preliminary data.</text>
</comment>
<dbReference type="InterPro" id="IPR008547">
    <property type="entry name" value="DUF829_TMEM53"/>
</dbReference>
<evidence type="ECO:0000313" key="3">
    <source>
        <dbReference type="Proteomes" id="UP000738349"/>
    </source>
</evidence>
<dbReference type="PANTHER" id="PTHR12265">
    <property type="entry name" value="TRANSMEMBRANE PROTEIN 53"/>
    <property type="match status" value="1"/>
</dbReference>
<keyword evidence="1" id="KW-0812">Transmembrane</keyword>
<dbReference type="AlphaFoldDB" id="A0A9P9DR53"/>
<evidence type="ECO:0000313" key="2">
    <source>
        <dbReference type="EMBL" id="KAH7124195.1"/>
    </source>
</evidence>
<evidence type="ECO:0000256" key="1">
    <source>
        <dbReference type="SAM" id="Phobius"/>
    </source>
</evidence>
<evidence type="ECO:0008006" key="4">
    <source>
        <dbReference type="Google" id="ProtNLM"/>
    </source>
</evidence>
<name>A0A9P9DR53_9HYPO</name>
<dbReference type="OrthoDB" id="77878at2759"/>